<name>A0A0M2V187_9BACT</name>
<gene>
    <name evidence="1" type="ORF">BROFUL_00354</name>
</gene>
<keyword evidence="2" id="KW-1185">Reference proteome</keyword>
<reference evidence="1 2" key="1">
    <citation type="journal article" date="2013" name="BMC Microbiol.">
        <title>Identification of the type II cytochrome c maturation pathway in anammox bacteria by comparative genomics.</title>
        <authorList>
            <person name="Ferousi C."/>
            <person name="Speth D.R."/>
            <person name="Reimann J."/>
            <person name="Op den Camp H.J."/>
            <person name="Allen J.W."/>
            <person name="Keltjens J.T."/>
            <person name="Jetten M.S."/>
        </authorList>
    </citation>
    <scope>NUCLEOTIDE SEQUENCE [LARGE SCALE GENOMIC DNA]</scope>
    <source>
        <strain evidence="1">RU1</strain>
    </source>
</reference>
<proteinExistence type="predicted"/>
<organism evidence="1 2">
    <name type="scientific">Candidatus Brocadia fulgida</name>
    <dbReference type="NCBI Taxonomy" id="380242"/>
    <lineage>
        <taxon>Bacteria</taxon>
        <taxon>Pseudomonadati</taxon>
        <taxon>Planctomycetota</taxon>
        <taxon>Candidatus Brocadiia</taxon>
        <taxon>Candidatus Brocadiales</taxon>
        <taxon>Candidatus Brocadiaceae</taxon>
        <taxon>Candidatus Brocadia</taxon>
    </lineage>
</organism>
<accession>A0A0M2V187</accession>
<dbReference type="Proteomes" id="UP000034954">
    <property type="component" value="Unassembled WGS sequence"/>
</dbReference>
<dbReference type="EMBL" id="LAQJ01000044">
    <property type="protein sequence ID" value="KKO20921.1"/>
    <property type="molecule type" value="Genomic_DNA"/>
</dbReference>
<protein>
    <submittedName>
        <fullName evidence="1">Uncharacterized protein</fullName>
    </submittedName>
</protein>
<dbReference type="AlphaFoldDB" id="A0A0M2V187"/>
<evidence type="ECO:0000313" key="1">
    <source>
        <dbReference type="EMBL" id="KKO20921.1"/>
    </source>
</evidence>
<evidence type="ECO:0000313" key="2">
    <source>
        <dbReference type="Proteomes" id="UP000034954"/>
    </source>
</evidence>
<sequence>MEGVLIPDVIIVLLSMMRRDIGFQKLLEWCRIVKTRNILSVIGVVNLLCGQK</sequence>
<comment type="caution">
    <text evidence="1">The sequence shown here is derived from an EMBL/GenBank/DDBJ whole genome shotgun (WGS) entry which is preliminary data.</text>
</comment>